<organism evidence="4 5">
    <name type="scientific">Oliverpabstia intestinalis</name>
    <dbReference type="NCBI Taxonomy" id="2606633"/>
    <lineage>
        <taxon>Bacteria</taxon>
        <taxon>Bacillati</taxon>
        <taxon>Bacillota</taxon>
        <taxon>Clostridia</taxon>
        <taxon>Lachnospirales</taxon>
        <taxon>Lachnospiraceae</taxon>
        <taxon>Oliverpabstia</taxon>
    </lineage>
</organism>
<accession>A0A7X2TJS8</accession>
<dbReference type="SUPFAM" id="SSF49879">
    <property type="entry name" value="SMAD/FHA domain"/>
    <property type="match status" value="1"/>
</dbReference>
<keyword evidence="2" id="KW-1133">Transmembrane helix</keyword>
<name>A0A7X2TJS8_9FIRM</name>
<dbReference type="InterPro" id="IPR050923">
    <property type="entry name" value="Cell_Proc_Reg/RNA_Proc"/>
</dbReference>
<reference evidence="4 5" key="1">
    <citation type="submission" date="2019-08" db="EMBL/GenBank/DDBJ databases">
        <title>In-depth cultivation of the pig gut microbiome towards novel bacterial diversity and tailored functional studies.</title>
        <authorList>
            <person name="Wylensek D."/>
            <person name="Hitch T.C.A."/>
            <person name="Clavel T."/>
        </authorList>
    </citation>
    <scope>NUCLEOTIDE SEQUENCE [LARGE SCALE GENOMIC DNA]</scope>
    <source>
        <strain evidence="4 5">BSM-380-WT-5A</strain>
    </source>
</reference>
<protein>
    <submittedName>
        <fullName evidence="4">FHA domain-containing protein</fullName>
    </submittedName>
</protein>
<evidence type="ECO:0000313" key="4">
    <source>
        <dbReference type="EMBL" id="MST65678.1"/>
    </source>
</evidence>
<dbReference type="InterPro" id="IPR000253">
    <property type="entry name" value="FHA_dom"/>
</dbReference>
<dbReference type="Proteomes" id="UP000440513">
    <property type="component" value="Unassembled WGS sequence"/>
</dbReference>
<dbReference type="Pfam" id="PF00498">
    <property type="entry name" value="FHA"/>
    <property type="match status" value="1"/>
</dbReference>
<evidence type="ECO:0000256" key="1">
    <source>
        <dbReference type="SAM" id="MobiDB-lite"/>
    </source>
</evidence>
<feature type="region of interest" description="Disordered" evidence="1">
    <location>
        <begin position="305"/>
        <end position="324"/>
    </location>
</feature>
<proteinExistence type="predicted"/>
<dbReference type="EMBL" id="VUMS01000004">
    <property type="protein sequence ID" value="MST65678.1"/>
    <property type="molecule type" value="Genomic_DNA"/>
</dbReference>
<feature type="transmembrane region" description="Helical" evidence="2">
    <location>
        <begin position="234"/>
        <end position="256"/>
    </location>
</feature>
<evidence type="ECO:0000259" key="3">
    <source>
        <dbReference type="PROSITE" id="PS50006"/>
    </source>
</evidence>
<keyword evidence="2" id="KW-0472">Membrane</keyword>
<evidence type="ECO:0000256" key="2">
    <source>
        <dbReference type="SAM" id="Phobius"/>
    </source>
</evidence>
<sequence length="453" mass="52492">MKMDYRRDLQHNYLVVETGEKTENYITRMMTENQVQGLLGCECRRMDQKKLYYYDITSKISLAEKSRLKKVKGSEVLLIIQGLLQVLVQLEEYLIPADQICLDWNYIYLDPVSCYPSFCCLPAAEKELEQGIRELLEELLPRLDHQEQTGVSVVYELYQYAIQDTFSVMGLQSVLERRLMEERKTTETELQACQEKKSREYQETSYFGDNRQAVLEDFFSSEEEEGENGRVSPVLVGMVLGIIGVLLYALAGYAVLEYVPQYLGTWAASGVMAILIVLIWQVVVRKRKKEERQIEEQFAIYQGTSEEAPRHSKTDIREWEEKDKEPEEEITWEKRIPWGGDTYTQILSNGGEQGGLILKELHPVSGRQFRIEKATRLTIIGQLKEQADLVLPSTAVSRVHASIEQRAGNWYLKDMNSRNGTWVNEQELYGEEEQELINGDQIRFADLIYQVKI</sequence>
<dbReference type="RefSeq" id="WP_154431446.1">
    <property type="nucleotide sequence ID" value="NZ_JBQHRC010000003.1"/>
</dbReference>
<keyword evidence="5" id="KW-1185">Reference proteome</keyword>
<dbReference type="AlphaFoldDB" id="A0A7X2TJS8"/>
<gene>
    <name evidence="4" type="ORF">FYJ57_02775</name>
</gene>
<dbReference type="SMART" id="SM00240">
    <property type="entry name" value="FHA"/>
    <property type="match status" value="1"/>
</dbReference>
<dbReference type="PROSITE" id="PS50006">
    <property type="entry name" value="FHA_DOMAIN"/>
    <property type="match status" value="1"/>
</dbReference>
<dbReference type="CDD" id="cd00060">
    <property type="entry name" value="FHA"/>
    <property type="match status" value="1"/>
</dbReference>
<dbReference type="InterPro" id="IPR008984">
    <property type="entry name" value="SMAD_FHA_dom_sf"/>
</dbReference>
<feature type="transmembrane region" description="Helical" evidence="2">
    <location>
        <begin position="262"/>
        <end position="283"/>
    </location>
</feature>
<keyword evidence="2" id="KW-0812">Transmembrane</keyword>
<dbReference type="InterPro" id="IPR045962">
    <property type="entry name" value="DUF6382"/>
</dbReference>
<dbReference type="Pfam" id="PF19909">
    <property type="entry name" value="DUF6382"/>
    <property type="match status" value="1"/>
</dbReference>
<feature type="compositionally biased region" description="Basic and acidic residues" evidence="1">
    <location>
        <begin position="307"/>
        <end position="324"/>
    </location>
</feature>
<dbReference type="Gene3D" id="2.60.200.20">
    <property type="match status" value="1"/>
</dbReference>
<feature type="domain" description="FHA" evidence="3">
    <location>
        <begin position="378"/>
        <end position="428"/>
    </location>
</feature>
<dbReference type="PANTHER" id="PTHR23308">
    <property type="entry name" value="NUCLEAR INHIBITOR OF PROTEIN PHOSPHATASE-1"/>
    <property type="match status" value="1"/>
</dbReference>
<comment type="caution">
    <text evidence="4">The sequence shown here is derived from an EMBL/GenBank/DDBJ whole genome shotgun (WGS) entry which is preliminary data.</text>
</comment>
<evidence type="ECO:0000313" key="5">
    <source>
        <dbReference type="Proteomes" id="UP000440513"/>
    </source>
</evidence>